<feature type="transmembrane region" description="Helical" evidence="5">
    <location>
        <begin position="169"/>
        <end position="187"/>
    </location>
</feature>
<evidence type="ECO:0000259" key="6">
    <source>
        <dbReference type="PROSITE" id="PS50850"/>
    </source>
</evidence>
<keyword evidence="3 5" id="KW-1133">Transmembrane helix</keyword>
<dbReference type="EMBL" id="SOHN01000008">
    <property type="protein sequence ID" value="TFD89845.1"/>
    <property type="molecule type" value="Genomic_DNA"/>
</dbReference>
<dbReference type="Proteomes" id="UP000297626">
    <property type="component" value="Unassembled WGS sequence"/>
</dbReference>
<evidence type="ECO:0000313" key="8">
    <source>
        <dbReference type="Proteomes" id="UP000297626"/>
    </source>
</evidence>
<dbReference type="InterPro" id="IPR036259">
    <property type="entry name" value="MFS_trans_sf"/>
</dbReference>
<dbReference type="InterPro" id="IPR011701">
    <property type="entry name" value="MFS"/>
</dbReference>
<dbReference type="PROSITE" id="PS50850">
    <property type="entry name" value="MFS"/>
    <property type="match status" value="1"/>
</dbReference>
<feature type="transmembrane region" description="Helical" evidence="5">
    <location>
        <begin position="281"/>
        <end position="298"/>
    </location>
</feature>
<dbReference type="Gene3D" id="1.20.1250.20">
    <property type="entry name" value="MFS general substrate transporter like domains"/>
    <property type="match status" value="1"/>
</dbReference>
<proteinExistence type="predicted"/>
<dbReference type="AlphaFoldDB" id="A0A4R9BRV6"/>
<accession>A0A4R9BRV6</accession>
<evidence type="ECO:0000256" key="1">
    <source>
        <dbReference type="ARBA" id="ARBA00004651"/>
    </source>
</evidence>
<dbReference type="GO" id="GO:0022857">
    <property type="term" value="F:transmembrane transporter activity"/>
    <property type="evidence" value="ECO:0007669"/>
    <property type="project" value="InterPro"/>
</dbReference>
<evidence type="ECO:0000256" key="2">
    <source>
        <dbReference type="ARBA" id="ARBA00022692"/>
    </source>
</evidence>
<keyword evidence="8" id="KW-1185">Reference proteome</keyword>
<dbReference type="RefSeq" id="WP_134527707.1">
    <property type="nucleotide sequence ID" value="NZ_SOHN01000008.1"/>
</dbReference>
<reference evidence="7 8" key="1">
    <citation type="submission" date="2019-03" db="EMBL/GenBank/DDBJ databases">
        <title>Genomics of glacier-inhabiting Cryobacterium strains.</title>
        <authorList>
            <person name="Liu Q."/>
            <person name="Xin Y.-H."/>
        </authorList>
    </citation>
    <scope>NUCLEOTIDE SEQUENCE [LARGE SCALE GENOMIC DNA]</scope>
    <source>
        <strain evidence="7 8">Sr54</strain>
    </source>
</reference>
<dbReference type="GO" id="GO:0005886">
    <property type="term" value="C:plasma membrane"/>
    <property type="evidence" value="ECO:0007669"/>
    <property type="project" value="UniProtKB-SubCell"/>
</dbReference>
<comment type="subcellular location">
    <subcellularLocation>
        <location evidence="1">Cell membrane</location>
        <topology evidence="1">Multi-pass membrane protein</topology>
    </subcellularLocation>
</comment>
<dbReference type="Pfam" id="PF07690">
    <property type="entry name" value="MFS_1"/>
    <property type="match status" value="1"/>
</dbReference>
<dbReference type="SUPFAM" id="SSF103473">
    <property type="entry name" value="MFS general substrate transporter"/>
    <property type="match status" value="1"/>
</dbReference>
<sequence>MSGNKPRTLVVAGLGLGQILAWGSSYYLLAILAEPVTADTGWPATLVVAGLSIGLVTSALVAPRVGSRIGQGHGRRLLVLSAALLSAGLVLMAVSPALWVYLAAWIVIGLGMGTGLYSSAFAALGLLYGESARTPITALTLFGGLASTICWPLSLYLVSEIGWRGTCGVYAALQLLVTIPLYLWVLPQRRLNEPVRKTIGVAVRPVDVRSRRPSGTCVVLLTSIVTLSGLITTTMSVHLFTLLGAAGFGMAAALALATLVGPSQVGIRLVELLFAKGYHPLWTMAASVLLVGLGLGILSAGLPLYALIMILYGAGIGLASVAHGTVPLAVFGAEGYASLMGRIALPALLAQAAAPPLGTLLINTIGASATSMTLALAAVANIGLVVWMMLLTHFQSVRVRAASVLTPGASGGKRAIIH</sequence>
<evidence type="ECO:0000256" key="3">
    <source>
        <dbReference type="ARBA" id="ARBA00022989"/>
    </source>
</evidence>
<evidence type="ECO:0000256" key="4">
    <source>
        <dbReference type="ARBA" id="ARBA00023136"/>
    </source>
</evidence>
<keyword evidence="4 5" id="KW-0472">Membrane</keyword>
<protein>
    <submittedName>
        <fullName evidence="7">MFS transporter</fullName>
    </submittedName>
</protein>
<feature type="transmembrane region" description="Helical" evidence="5">
    <location>
        <begin position="136"/>
        <end position="157"/>
    </location>
</feature>
<evidence type="ECO:0000256" key="5">
    <source>
        <dbReference type="SAM" id="Phobius"/>
    </source>
</evidence>
<feature type="transmembrane region" description="Helical" evidence="5">
    <location>
        <begin position="372"/>
        <end position="391"/>
    </location>
</feature>
<feature type="transmembrane region" description="Helical" evidence="5">
    <location>
        <begin position="304"/>
        <end position="331"/>
    </location>
</feature>
<feature type="transmembrane region" description="Helical" evidence="5">
    <location>
        <begin position="105"/>
        <end position="129"/>
    </location>
</feature>
<dbReference type="InterPro" id="IPR020846">
    <property type="entry name" value="MFS_dom"/>
</dbReference>
<feature type="transmembrane region" description="Helical" evidence="5">
    <location>
        <begin position="237"/>
        <end position="260"/>
    </location>
</feature>
<gene>
    <name evidence="7" type="ORF">E3T51_03755</name>
</gene>
<keyword evidence="2 5" id="KW-0812">Transmembrane</keyword>
<comment type="caution">
    <text evidence="7">The sequence shown here is derived from an EMBL/GenBank/DDBJ whole genome shotgun (WGS) entry which is preliminary data.</text>
</comment>
<evidence type="ECO:0000313" key="7">
    <source>
        <dbReference type="EMBL" id="TFD89845.1"/>
    </source>
</evidence>
<name>A0A4R9BRV6_9MICO</name>
<feature type="transmembrane region" description="Helical" evidence="5">
    <location>
        <begin position="45"/>
        <end position="65"/>
    </location>
</feature>
<feature type="domain" description="Major facilitator superfamily (MFS) profile" evidence="6">
    <location>
        <begin position="1"/>
        <end position="395"/>
    </location>
</feature>
<feature type="transmembrane region" description="Helical" evidence="5">
    <location>
        <begin position="77"/>
        <end position="99"/>
    </location>
</feature>
<organism evidence="7 8">
    <name type="scientific">Cryobacterium serini</name>
    <dbReference type="NCBI Taxonomy" id="1259201"/>
    <lineage>
        <taxon>Bacteria</taxon>
        <taxon>Bacillati</taxon>
        <taxon>Actinomycetota</taxon>
        <taxon>Actinomycetes</taxon>
        <taxon>Micrococcales</taxon>
        <taxon>Microbacteriaceae</taxon>
        <taxon>Cryobacterium</taxon>
    </lineage>
</organism>